<dbReference type="CDD" id="cd01080">
    <property type="entry name" value="NAD_bind_m-THF_DH_Cyclohyd"/>
    <property type="match status" value="1"/>
</dbReference>
<evidence type="ECO:0000256" key="3">
    <source>
        <dbReference type="ARBA" id="ARBA00022563"/>
    </source>
</evidence>
<feature type="binding site" evidence="12">
    <location>
        <position position="232"/>
    </location>
    <ligand>
        <name>NADP(+)</name>
        <dbReference type="ChEBI" id="CHEBI:58349"/>
    </ligand>
</feature>
<proteinExistence type="inferred from homology"/>
<dbReference type="GO" id="GO:0006164">
    <property type="term" value="P:purine nucleotide biosynthetic process"/>
    <property type="evidence" value="ECO:0007669"/>
    <property type="project" value="UniProtKB-KW"/>
</dbReference>
<dbReference type="RefSeq" id="WP_133736552.1">
    <property type="nucleotide sequence ID" value="NZ_SOAX01000005.1"/>
</dbReference>
<gene>
    <name evidence="12" type="primary">folD</name>
    <name evidence="15" type="ORF">DES49_2299</name>
</gene>
<keyword evidence="8 12" id="KW-0560">Oxidoreductase</keyword>
<dbReference type="GO" id="GO:0035999">
    <property type="term" value="P:tetrahydrofolate interconversion"/>
    <property type="evidence" value="ECO:0007669"/>
    <property type="project" value="UniProtKB-UniRule"/>
</dbReference>
<dbReference type="InterPro" id="IPR020631">
    <property type="entry name" value="THF_DH/CycHdrlase_NAD-bd_dom"/>
</dbReference>
<evidence type="ECO:0000256" key="2">
    <source>
        <dbReference type="ARBA" id="ARBA00011738"/>
    </source>
</evidence>
<keyword evidence="5 12" id="KW-0658">Purine biosynthesis</keyword>
<protein>
    <recommendedName>
        <fullName evidence="12">Bifunctional protein FolD</fullName>
    </recommendedName>
    <domain>
        <recommendedName>
            <fullName evidence="12">Methylenetetrahydrofolate dehydrogenase</fullName>
            <ecNumber evidence="12">1.5.1.5</ecNumber>
        </recommendedName>
    </domain>
    <domain>
        <recommendedName>
            <fullName evidence="12">Methenyltetrahydrofolate cyclohydrolase</fullName>
            <ecNumber evidence="12">3.5.4.9</ecNumber>
        </recommendedName>
    </domain>
</protein>
<evidence type="ECO:0000256" key="7">
    <source>
        <dbReference type="ARBA" id="ARBA00022857"/>
    </source>
</evidence>
<dbReference type="FunFam" id="3.40.50.10860:FF:000005">
    <property type="entry name" value="C-1-tetrahydrofolate synthase, cytoplasmic, putative"/>
    <property type="match status" value="1"/>
</dbReference>
<dbReference type="PRINTS" id="PR00085">
    <property type="entry name" value="THFDHDRGNASE"/>
</dbReference>
<keyword evidence="6 12" id="KW-0378">Hydrolase</keyword>
<comment type="pathway">
    <text evidence="1 12">One-carbon metabolism; tetrahydrofolate interconversion.</text>
</comment>
<evidence type="ECO:0000256" key="8">
    <source>
        <dbReference type="ARBA" id="ARBA00023002"/>
    </source>
</evidence>
<dbReference type="GO" id="GO:0000105">
    <property type="term" value="P:L-histidine biosynthetic process"/>
    <property type="evidence" value="ECO:0007669"/>
    <property type="project" value="UniProtKB-KW"/>
</dbReference>
<comment type="similarity">
    <text evidence="12">Belongs to the tetrahydrofolate dehydrogenase/cyclohydrolase family.</text>
</comment>
<dbReference type="SUPFAM" id="SSF53223">
    <property type="entry name" value="Aminoacid dehydrogenase-like, N-terminal domain"/>
    <property type="match status" value="1"/>
</dbReference>
<dbReference type="HAMAP" id="MF_01576">
    <property type="entry name" value="THF_DHG_CYH"/>
    <property type="match status" value="1"/>
</dbReference>
<keyword evidence="10 12" id="KW-0486">Methionine biosynthesis</keyword>
<dbReference type="PROSITE" id="PS00767">
    <property type="entry name" value="THF_DHG_CYH_2"/>
    <property type="match status" value="1"/>
</dbReference>
<dbReference type="InterPro" id="IPR046346">
    <property type="entry name" value="Aminoacid_DH-like_N_sf"/>
</dbReference>
<evidence type="ECO:0000256" key="5">
    <source>
        <dbReference type="ARBA" id="ARBA00022755"/>
    </source>
</evidence>
<dbReference type="Pfam" id="PF02882">
    <property type="entry name" value="THF_DHG_CYH_C"/>
    <property type="match status" value="1"/>
</dbReference>
<organism evidence="15 16">
    <name type="scientific">Halospina denitrificans</name>
    <dbReference type="NCBI Taxonomy" id="332522"/>
    <lineage>
        <taxon>Bacteria</taxon>
        <taxon>Pseudomonadati</taxon>
        <taxon>Pseudomonadota</taxon>
        <taxon>Gammaproteobacteria</taxon>
        <taxon>Halospina</taxon>
    </lineage>
</organism>
<dbReference type="InterPro" id="IPR020630">
    <property type="entry name" value="THF_DH/CycHdrlase_cat_dom"/>
</dbReference>
<evidence type="ECO:0000256" key="6">
    <source>
        <dbReference type="ARBA" id="ARBA00022801"/>
    </source>
</evidence>
<sequence length="284" mass="30498">MTAQIIDGKSIALDIRREVAEQVRQRTASGKRPPGLAVVLVGSDPASSVYVRKKREACEEAGFHAEDHDLDPNTTQETLNALIEQLNEDPAIDGILVQLPLPDHLDADEMLLRIRPDKDVDGFHPYNVGRLCQRKPELRPCTPAGIIHLLDAIGTPYKGQHAVIVGASNIVGRPMTMELLLKGTTVTVTHRFTGDLPRFVADADLLIAAAGKPGLIDGEWVKPGSTVIDVGINRTESGKLIGDVGFDAASRRAGWITPVPGGVGPMTIAMLLRNTLEAANNHDG</sequence>
<dbReference type="InterPro" id="IPR036291">
    <property type="entry name" value="NAD(P)-bd_dom_sf"/>
</dbReference>
<dbReference type="GO" id="GO:0009086">
    <property type="term" value="P:methionine biosynthetic process"/>
    <property type="evidence" value="ECO:0007669"/>
    <property type="project" value="UniProtKB-KW"/>
</dbReference>
<keyword evidence="3 12" id="KW-0554">One-carbon metabolism</keyword>
<comment type="catalytic activity">
    <reaction evidence="12">
        <text>(6R)-5,10-methylene-5,6,7,8-tetrahydrofolate + NADP(+) = (6R)-5,10-methenyltetrahydrofolate + NADPH</text>
        <dbReference type="Rhea" id="RHEA:22812"/>
        <dbReference type="ChEBI" id="CHEBI:15636"/>
        <dbReference type="ChEBI" id="CHEBI:57455"/>
        <dbReference type="ChEBI" id="CHEBI:57783"/>
        <dbReference type="ChEBI" id="CHEBI:58349"/>
        <dbReference type="EC" id="1.5.1.5"/>
    </reaction>
</comment>
<dbReference type="Gene3D" id="3.40.50.10860">
    <property type="entry name" value="Leucine Dehydrogenase, chain A, domain 1"/>
    <property type="match status" value="1"/>
</dbReference>
<dbReference type="NCBIfam" id="NF008058">
    <property type="entry name" value="PRK10792.1"/>
    <property type="match status" value="1"/>
</dbReference>
<comment type="function">
    <text evidence="12">Catalyzes the oxidation of 5,10-methylenetetrahydrofolate to 5,10-methenyltetrahydrofolate and then the hydrolysis of 5,10-methenyltetrahydrofolate to 10-formyltetrahydrofolate.</text>
</comment>
<dbReference type="EC" id="3.5.4.9" evidence="12"/>
<keyword evidence="11 12" id="KW-0511">Multifunctional enzyme</keyword>
<keyword evidence="9 12" id="KW-0368">Histidine biosynthesis</keyword>
<dbReference type="UniPathway" id="UPA00193"/>
<accession>A0A4R7JRC0</accession>
<comment type="caution">
    <text evidence="12">Lacks conserved residue(s) required for the propagation of feature annotation.</text>
</comment>
<evidence type="ECO:0000256" key="4">
    <source>
        <dbReference type="ARBA" id="ARBA00022605"/>
    </source>
</evidence>
<keyword evidence="16" id="KW-1185">Reference proteome</keyword>
<evidence type="ECO:0000256" key="9">
    <source>
        <dbReference type="ARBA" id="ARBA00023102"/>
    </source>
</evidence>
<dbReference type="OrthoDB" id="9803580at2"/>
<dbReference type="NCBIfam" id="NF010783">
    <property type="entry name" value="PRK14186.1"/>
    <property type="match status" value="1"/>
</dbReference>
<evidence type="ECO:0000259" key="13">
    <source>
        <dbReference type="Pfam" id="PF00763"/>
    </source>
</evidence>
<dbReference type="GO" id="GO:0004488">
    <property type="term" value="F:methylenetetrahydrofolate dehydrogenase (NADP+) activity"/>
    <property type="evidence" value="ECO:0007669"/>
    <property type="project" value="UniProtKB-UniRule"/>
</dbReference>
<comment type="subunit">
    <text evidence="2 12">Homodimer.</text>
</comment>
<dbReference type="PANTHER" id="PTHR48099:SF5">
    <property type="entry name" value="C-1-TETRAHYDROFOLATE SYNTHASE, CYTOPLASMIC"/>
    <property type="match status" value="1"/>
</dbReference>
<evidence type="ECO:0000256" key="10">
    <source>
        <dbReference type="ARBA" id="ARBA00023167"/>
    </source>
</evidence>
<feature type="domain" description="Tetrahydrofolate dehydrogenase/cyclohydrolase catalytic" evidence="13">
    <location>
        <begin position="6"/>
        <end position="121"/>
    </location>
</feature>
<dbReference type="SUPFAM" id="SSF51735">
    <property type="entry name" value="NAD(P)-binding Rossmann-fold domains"/>
    <property type="match status" value="1"/>
</dbReference>
<reference evidence="15 16" key="1">
    <citation type="submission" date="2019-03" db="EMBL/GenBank/DDBJ databases">
        <title>Genomic Encyclopedia of Type Strains, Phase IV (KMG-IV): sequencing the most valuable type-strain genomes for metagenomic binning, comparative biology and taxonomic classification.</title>
        <authorList>
            <person name="Goeker M."/>
        </authorList>
    </citation>
    <scope>NUCLEOTIDE SEQUENCE [LARGE SCALE GENOMIC DNA]</scope>
    <source>
        <strain evidence="15 16">DSM 15505</strain>
    </source>
</reference>
<dbReference type="EC" id="1.5.1.5" evidence="12"/>
<name>A0A4R7JRC0_9GAMM</name>
<keyword evidence="7 12" id="KW-0521">NADP</keyword>
<comment type="caution">
    <text evidence="15">The sequence shown here is derived from an EMBL/GenBank/DDBJ whole genome shotgun (WGS) entry which is preliminary data.</text>
</comment>
<feature type="domain" description="Tetrahydrofolate dehydrogenase/cyclohydrolase NAD(P)-binding" evidence="14">
    <location>
        <begin position="140"/>
        <end position="282"/>
    </location>
</feature>
<dbReference type="Gene3D" id="3.40.50.720">
    <property type="entry name" value="NAD(P)-binding Rossmann-like Domain"/>
    <property type="match status" value="1"/>
</dbReference>
<dbReference type="EMBL" id="SOAX01000005">
    <property type="protein sequence ID" value="TDT39379.1"/>
    <property type="molecule type" value="Genomic_DNA"/>
</dbReference>
<dbReference type="GO" id="GO:0004477">
    <property type="term" value="F:methenyltetrahydrofolate cyclohydrolase activity"/>
    <property type="evidence" value="ECO:0007669"/>
    <property type="project" value="UniProtKB-UniRule"/>
</dbReference>
<evidence type="ECO:0000256" key="1">
    <source>
        <dbReference type="ARBA" id="ARBA00004777"/>
    </source>
</evidence>
<comment type="catalytic activity">
    <reaction evidence="12">
        <text>(6R)-5,10-methenyltetrahydrofolate + H2O = (6R)-10-formyltetrahydrofolate + H(+)</text>
        <dbReference type="Rhea" id="RHEA:23700"/>
        <dbReference type="ChEBI" id="CHEBI:15377"/>
        <dbReference type="ChEBI" id="CHEBI:15378"/>
        <dbReference type="ChEBI" id="CHEBI:57455"/>
        <dbReference type="ChEBI" id="CHEBI:195366"/>
        <dbReference type="EC" id="3.5.4.9"/>
    </reaction>
</comment>
<evidence type="ECO:0000256" key="12">
    <source>
        <dbReference type="HAMAP-Rule" id="MF_01576"/>
    </source>
</evidence>
<dbReference type="AlphaFoldDB" id="A0A4R7JRC0"/>
<dbReference type="InterPro" id="IPR020867">
    <property type="entry name" value="THF_DH/CycHdrlase_CS"/>
</dbReference>
<evidence type="ECO:0000313" key="16">
    <source>
        <dbReference type="Proteomes" id="UP000295830"/>
    </source>
</evidence>
<dbReference type="InterPro" id="IPR000672">
    <property type="entry name" value="THF_DH/CycHdrlase"/>
</dbReference>
<dbReference type="FunFam" id="3.40.50.720:FF:000006">
    <property type="entry name" value="Bifunctional protein FolD"/>
    <property type="match status" value="1"/>
</dbReference>
<evidence type="ECO:0000259" key="14">
    <source>
        <dbReference type="Pfam" id="PF02882"/>
    </source>
</evidence>
<dbReference type="GO" id="GO:0005829">
    <property type="term" value="C:cytosol"/>
    <property type="evidence" value="ECO:0007669"/>
    <property type="project" value="TreeGrafter"/>
</dbReference>
<dbReference type="PANTHER" id="PTHR48099">
    <property type="entry name" value="C-1-TETRAHYDROFOLATE SYNTHASE, CYTOPLASMIC-RELATED"/>
    <property type="match status" value="1"/>
</dbReference>
<feature type="binding site" evidence="12">
    <location>
        <begin position="166"/>
        <end position="168"/>
    </location>
    <ligand>
        <name>NADP(+)</name>
        <dbReference type="ChEBI" id="CHEBI:58349"/>
    </ligand>
</feature>
<dbReference type="Pfam" id="PF00763">
    <property type="entry name" value="THF_DHG_CYH"/>
    <property type="match status" value="1"/>
</dbReference>
<evidence type="ECO:0000256" key="11">
    <source>
        <dbReference type="ARBA" id="ARBA00023268"/>
    </source>
</evidence>
<dbReference type="Proteomes" id="UP000295830">
    <property type="component" value="Unassembled WGS sequence"/>
</dbReference>
<evidence type="ECO:0000313" key="15">
    <source>
        <dbReference type="EMBL" id="TDT39379.1"/>
    </source>
</evidence>
<keyword evidence="4 12" id="KW-0028">Amino-acid biosynthesis</keyword>